<dbReference type="SMART" id="SM00448">
    <property type="entry name" value="REC"/>
    <property type="match status" value="1"/>
</dbReference>
<keyword evidence="3" id="KW-0902">Two-component regulatory system</keyword>
<evidence type="ECO:0000256" key="3">
    <source>
        <dbReference type="ARBA" id="ARBA00023012"/>
    </source>
</evidence>
<dbReference type="Pfam" id="PF00486">
    <property type="entry name" value="Trans_reg_C"/>
    <property type="match status" value="1"/>
</dbReference>
<dbReference type="Pfam" id="PF00072">
    <property type="entry name" value="Response_reg"/>
    <property type="match status" value="1"/>
</dbReference>
<keyword evidence="4" id="KW-0805">Transcription regulation</keyword>
<dbReference type="PROSITE" id="PS50110">
    <property type="entry name" value="RESPONSE_REGULATORY"/>
    <property type="match status" value="1"/>
</dbReference>
<evidence type="ECO:0000256" key="5">
    <source>
        <dbReference type="ARBA" id="ARBA00023125"/>
    </source>
</evidence>
<keyword evidence="13" id="KW-1185">Reference proteome</keyword>
<dbReference type="Gene3D" id="3.40.50.2300">
    <property type="match status" value="1"/>
</dbReference>
<dbReference type="GO" id="GO:0006355">
    <property type="term" value="P:regulation of DNA-templated transcription"/>
    <property type="evidence" value="ECO:0007669"/>
    <property type="project" value="InterPro"/>
</dbReference>
<dbReference type="AlphaFoldDB" id="A0AAE3J842"/>
<keyword evidence="5 9" id="KW-0238">DNA-binding</keyword>
<keyword evidence="6" id="KW-0804">Transcription</keyword>
<protein>
    <recommendedName>
        <fullName evidence="1">Stage 0 sporulation protein A homolog</fullName>
    </recommendedName>
</protein>
<evidence type="ECO:0000256" key="6">
    <source>
        <dbReference type="ARBA" id="ARBA00023163"/>
    </source>
</evidence>
<name>A0AAE3J842_9FIRM</name>
<keyword evidence="2" id="KW-0597">Phosphoprotein</keyword>
<dbReference type="GO" id="GO:0000156">
    <property type="term" value="F:phosphorelay response regulator activity"/>
    <property type="evidence" value="ECO:0007669"/>
    <property type="project" value="TreeGrafter"/>
</dbReference>
<feature type="domain" description="Response regulatory" evidence="10">
    <location>
        <begin position="2"/>
        <end position="118"/>
    </location>
</feature>
<dbReference type="PANTHER" id="PTHR48111:SF1">
    <property type="entry name" value="TWO-COMPONENT RESPONSE REGULATOR ORR33"/>
    <property type="match status" value="1"/>
</dbReference>
<sequence>MRILLIENDFSLGRKLKNLLEKNRYTVDVATVPGDALCYGPSSPFHLIIFGVSSTVPDKHSLSTLAELRQNHIATPLLYLCSTDAIEERIQALNTGADDCLPKSFAPSEFLARVRALGRRSSSYIPELLTLENTTLDCSQYLLSASESQIRLNNKEFQLMELFFRYPNKIFSPEHLMETFWVMDSNADINVIWTYISFLRKKLKEINSQVQIRTIRGAGYSLEKA</sequence>
<comment type="caution">
    <text evidence="12">The sequence shown here is derived from an EMBL/GenBank/DDBJ whole genome shotgun (WGS) entry which is preliminary data.</text>
</comment>
<evidence type="ECO:0000256" key="8">
    <source>
        <dbReference type="PROSITE-ProRule" id="PRU00169"/>
    </source>
</evidence>
<dbReference type="CDD" id="cd00383">
    <property type="entry name" value="trans_reg_C"/>
    <property type="match status" value="1"/>
</dbReference>
<feature type="domain" description="OmpR/PhoB-type" evidence="11">
    <location>
        <begin position="126"/>
        <end position="224"/>
    </location>
</feature>
<feature type="DNA-binding region" description="OmpR/PhoB-type" evidence="9">
    <location>
        <begin position="126"/>
        <end position="224"/>
    </location>
</feature>
<reference evidence="12 13" key="1">
    <citation type="submission" date="2021-10" db="EMBL/GenBank/DDBJ databases">
        <title>Anaerobic single-cell dispensing facilitates the cultivation of human gut bacteria.</title>
        <authorList>
            <person name="Afrizal A."/>
        </authorList>
    </citation>
    <scope>NUCLEOTIDE SEQUENCE [LARGE SCALE GENOMIC DNA]</scope>
    <source>
        <strain evidence="12 13">CLA-AA-H277</strain>
    </source>
</reference>
<dbReference type="SUPFAM" id="SSF52172">
    <property type="entry name" value="CheY-like"/>
    <property type="match status" value="1"/>
</dbReference>
<dbReference type="Proteomes" id="UP001197875">
    <property type="component" value="Unassembled WGS sequence"/>
</dbReference>
<organism evidence="12 13">
    <name type="scientific">Fusicatenibacter faecihominis</name>
    <dbReference type="NCBI Taxonomy" id="2881276"/>
    <lineage>
        <taxon>Bacteria</taxon>
        <taxon>Bacillati</taxon>
        <taxon>Bacillota</taxon>
        <taxon>Clostridia</taxon>
        <taxon>Lachnospirales</taxon>
        <taxon>Lachnospiraceae</taxon>
        <taxon>Fusicatenibacter</taxon>
    </lineage>
</organism>
<evidence type="ECO:0000259" key="11">
    <source>
        <dbReference type="PROSITE" id="PS51755"/>
    </source>
</evidence>
<dbReference type="PANTHER" id="PTHR48111">
    <property type="entry name" value="REGULATOR OF RPOS"/>
    <property type="match status" value="1"/>
</dbReference>
<comment type="caution">
    <text evidence="8">Lacks conserved residue(s) required for the propagation of feature annotation.</text>
</comment>
<dbReference type="GO" id="GO:0005829">
    <property type="term" value="C:cytosol"/>
    <property type="evidence" value="ECO:0007669"/>
    <property type="project" value="TreeGrafter"/>
</dbReference>
<evidence type="ECO:0000256" key="7">
    <source>
        <dbReference type="ARBA" id="ARBA00024867"/>
    </source>
</evidence>
<dbReference type="PROSITE" id="PS51755">
    <property type="entry name" value="OMPR_PHOB"/>
    <property type="match status" value="1"/>
</dbReference>
<evidence type="ECO:0000256" key="9">
    <source>
        <dbReference type="PROSITE-ProRule" id="PRU01091"/>
    </source>
</evidence>
<evidence type="ECO:0000259" key="10">
    <source>
        <dbReference type="PROSITE" id="PS50110"/>
    </source>
</evidence>
<dbReference type="GO" id="GO:0000976">
    <property type="term" value="F:transcription cis-regulatory region binding"/>
    <property type="evidence" value="ECO:0007669"/>
    <property type="project" value="TreeGrafter"/>
</dbReference>
<gene>
    <name evidence="12" type="ORF">LKD71_17435</name>
</gene>
<dbReference type="SUPFAM" id="SSF46894">
    <property type="entry name" value="C-terminal effector domain of the bipartite response regulators"/>
    <property type="match status" value="1"/>
</dbReference>
<evidence type="ECO:0000256" key="2">
    <source>
        <dbReference type="ARBA" id="ARBA00022553"/>
    </source>
</evidence>
<evidence type="ECO:0000313" key="12">
    <source>
        <dbReference type="EMBL" id="MCC2191546.1"/>
    </source>
</evidence>
<dbReference type="InterPro" id="IPR011006">
    <property type="entry name" value="CheY-like_superfamily"/>
</dbReference>
<dbReference type="SMART" id="SM00862">
    <property type="entry name" value="Trans_reg_C"/>
    <property type="match status" value="1"/>
</dbReference>
<dbReference type="InterPro" id="IPR036388">
    <property type="entry name" value="WH-like_DNA-bd_sf"/>
</dbReference>
<dbReference type="InterPro" id="IPR016032">
    <property type="entry name" value="Sig_transdc_resp-reg_C-effctor"/>
</dbReference>
<dbReference type="InterPro" id="IPR001867">
    <property type="entry name" value="OmpR/PhoB-type_DNA-bd"/>
</dbReference>
<dbReference type="Gene3D" id="1.10.10.10">
    <property type="entry name" value="Winged helix-like DNA-binding domain superfamily/Winged helix DNA-binding domain"/>
    <property type="match status" value="1"/>
</dbReference>
<dbReference type="InterPro" id="IPR039420">
    <property type="entry name" value="WalR-like"/>
</dbReference>
<comment type="function">
    <text evidence="7">May play the central regulatory role in sporulation. It may be an element of the effector pathway responsible for the activation of sporulation genes in response to nutritional stress. Spo0A may act in concert with spo0H (a sigma factor) to control the expression of some genes that are critical to the sporulation process.</text>
</comment>
<evidence type="ECO:0000256" key="1">
    <source>
        <dbReference type="ARBA" id="ARBA00018672"/>
    </source>
</evidence>
<dbReference type="InterPro" id="IPR001789">
    <property type="entry name" value="Sig_transdc_resp-reg_receiver"/>
</dbReference>
<dbReference type="EMBL" id="JAJEPR010000067">
    <property type="protein sequence ID" value="MCC2191546.1"/>
    <property type="molecule type" value="Genomic_DNA"/>
</dbReference>
<dbReference type="GO" id="GO:0032993">
    <property type="term" value="C:protein-DNA complex"/>
    <property type="evidence" value="ECO:0007669"/>
    <property type="project" value="TreeGrafter"/>
</dbReference>
<dbReference type="RefSeq" id="WP_227616363.1">
    <property type="nucleotide sequence ID" value="NZ_JAJEPR010000067.1"/>
</dbReference>
<evidence type="ECO:0000256" key="4">
    <source>
        <dbReference type="ARBA" id="ARBA00023015"/>
    </source>
</evidence>
<evidence type="ECO:0000313" key="13">
    <source>
        <dbReference type="Proteomes" id="UP001197875"/>
    </source>
</evidence>
<accession>A0AAE3J842</accession>
<proteinExistence type="predicted"/>